<reference evidence="3" key="1">
    <citation type="submission" date="2014-09" db="EMBL/GenBank/DDBJ databases">
        <authorList>
            <person name="Magalhaes I.L.F."/>
            <person name="Oliveira U."/>
            <person name="Santos F.R."/>
            <person name="Vidigal T.H.D.A."/>
            <person name="Brescovit A.D."/>
            <person name="Santos A.J."/>
        </authorList>
    </citation>
    <scope>NUCLEOTIDE SEQUENCE</scope>
    <source>
        <tissue evidence="3">Shoot tissue taken approximately 20 cm above the soil surface</tissue>
    </source>
</reference>
<proteinExistence type="inferred from homology"/>
<dbReference type="Pfam" id="PF05694">
    <property type="entry name" value="SBP56"/>
    <property type="match status" value="1"/>
</dbReference>
<keyword evidence="2" id="KW-0711">Selenium</keyword>
<organism evidence="3">
    <name type="scientific">Arundo donax</name>
    <name type="common">Giant reed</name>
    <name type="synonym">Donax arundinaceus</name>
    <dbReference type="NCBI Taxonomy" id="35708"/>
    <lineage>
        <taxon>Eukaryota</taxon>
        <taxon>Viridiplantae</taxon>
        <taxon>Streptophyta</taxon>
        <taxon>Embryophyta</taxon>
        <taxon>Tracheophyta</taxon>
        <taxon>Spermatophyta</taxon>
        <taxon>Magnoliopsida</taxon>
        <taxon>Liliopsida</taxon>
        <taxon>Poales</taxon>
        <taxon>Poaceae</taxon>
        <taxon>PACMAD clade</taxon>
        <taxon>Arundinoideae</taxon>
        <taxon>Arundineae</taxon>
        <taxon>Arundo</taxon>
    </lineage>
</organism>
<dbReference type="PANTHER" id="PTHR23300">
    <property type="entry name" value="METHANETHIOL OXIDASE"/>
    <property type="match status" value="1"/>
</dbReference>
<evidence type="ECO:0008006" key="4">
    <source>
        <dbReference type="Google" id="ProtNLM"/>
    </source>
</evidence>
<sequence>MIQLSLDGKRIYVTNSLFSRWDEQFYGSDLIKKGSHMLQIDVNTEKGGLAINPNFFVDFGTKPDGPSLAHEMRYPGGDCTSDIWI</sequence>
<protein>
    <recommendedName>
        <fullName evidence="4">Selenium-binding protein</fullName>
    </recommendedName>
</protein>
<dbReference type="PANTHER" id="PTHR23300:SF0">
    <property type="entry name" value="METHANETHIOL OXIDASE"/>
    <property type="match status" value="1"/>
</dbReference>
<dbReference type="InterPro" id="IPR008826">
    <property type="entry name" value="Se-bd"/>
</dbReference>
<evidence type="ECO:0000256" key="1">
    <source>
        <dbReference type="ARBA" id="ARBA00005606"/>
    </source>
</evidence>
<reference evidence="3" key="2">
    <citation type="journal article" date="2015" name="Data Brief">
        <title>Shoot transcriptome of the giant reed, Arundo donax.</title>
        <authorList>
            <person name="Barrero R.A."/>
            <person name="Guerrero F.D."/>
            <person name="Moolhuijzen P."/>
            <person name="Goolsby J.A."/>
            <person name="Tidwell J."/>
            <person name="Bellgard S.E."/>
            <person name="Bellgard M.I."/>
        </authorList>
    </citation>
    <scope>NUCLEOTIDE SEQUENCE</scope>
    <source>
        <tissue evidence="3">Shoot tissue taken approximately 20 cm above the soil surface</tissue>
    </source>
</reference>
<accession>A0A0A9GGU1</accession>
<evidence type="ECO:0000256" key="2">
    <source>
        <dbReference type="ARBA" id="ARBA00023266"/>
    </source>
</evidence>
<comment type="similarity">
    <text evidence="1">Belongs to the selenium-binding protein family.</text>
</comment>
<dbReference type="AlphaFoldDB" id="A0A0A9GGU1"/>
<evidence type="ECO:0000313" key="3">
    <source>
        <dbReference type="EMBL" id="JAE19903.1"/>
    </source>
</evidence>
<dbReference type="EMBL" id="GBRH01177993">
    <property type="protein sequence ID" value="JAE19903.1"/>
    <property type="molecule type" value="Transcribed_RNA"/>
</dbReference>
<dbReference type="GO" id="GO:0008430">
    <property type="term" value="F:selenium binding"/>
    <property type="evidence" value="ECO:0007669"/>
    <property type="project" value="InterPro"/>
</dbReference>
<name>A0A0A9GGU1_ARUDO</name>